<dbReference type="Gene3D" id="3.40.50.410">
    <property type="entry name" value="von Willebrand factor, type A domain"/>
    <property type="match status" value="1"/>
</dbReference>
<sequence>MRVYNDDEPISYSSVSLAQFNSIPEPDENDDEGDEFLGFFTDSDSVPQISGNMELFHLRRLIFDAIRAYRPSIDLVTVLDLSNGGGNLQTVKHAMRLVISLLREMDRLSIVVFSTGSKRLMSLRRMTAKGQRSVRWIFDSLVGIETVGVFGMAVNDALKKTVKVIEDRRERNINPSFFPR</sequence>
<dbReference type="EMBL" id="CABITT030000006">
    <property type="protein sequence ID" value="VVB06916.1"/>
    <property type="molecule type" value="Genomic_DNA"/>
</dbReference>
<dbReference type="PANTHER" id="PTHR10579:SF153">
    <property type="entry name" value="E3 UBIQUITIN-PROTEIN LIGASE WAVH2-RELATED"/>
    <property type="match status" value="1"/>
</dbReference>
<evidence type="ECO:0000313" key="2">
    <source>
        <dbReference type="Proteomes" id="UP000489600"/>
    </source>
</evidence>
<dbReference type="Proteomes" id="UP000489600">
    <property type="component" value="Unassembled WGS sequence"/>
</dbReference>
<accession>A0A565BZX6</accession>
<dbReference type="InterPro" id="IPR051266">
    <property type="entry name" value="CLCR"/>
</dbReference>
<proteinExistence type="predicted"/>
<protein>
    <submittedName>
        <fullName evidence="1">Uncharacterized protein</fullName>
    </submittedName>
</protein>
<name>A0A565BZX6_9BRAS</name>
<dbReference type="AlphaFoldDB" id="A0A565BZX6"/>
<dbReference type="OrthoDB" id="687730at2759"/>
<evidence type="ECO:0000313" key="1">
    <source>
        <dbReference type="EMBL" id="VVB06916.1"/>
    </source>
</evidence>
<dbReference type="PANTHER" id="PTHR10579">
    <property type="entry name" value="CALCIUM-ACTIVATED CHLORIDE CHANNEL REGULATOR"/>
    <property type="match status" value="1"/>
</dbReference>
<organism evidence="1 2">
    <name type="scientific">Arabis nemorensis</name>
    <dbReference type="NCBI Taxonomy" id="586526"/>
    <lineage>
        <taxon>Eukaryota</taxon>
        <taxon>Viridiplantae</taxon>
        <taxon>Streptophyta</taxon>
        <taxon>Embryophyta</taxon>
        <taxon>Tracheophyta</taxon>
        <taxon>Spermatophyta</taxon>
        <taxon>Magnoliopsida</taxon>
        <taxon>eudicotyledons</taxon>
        <taxon>Gunneridae</taxon>
        <taxon>Pentapetalae</taxon>
        <taxon>rosids</taxon>
        <taxon>malvids</taxon>
        <taxon>Brassicales</taxon>
        <taxon>Brassicaceae</taxon>
        <taxon>Arabideae</taxon>
        <taxon>Arabis</taxon>
    </lineage>
</organism>
<gene>
    <name evidence="1" type="ORF">ANE_LOCUS17360</name>
</gene>
<reference evidence="1" key="1">
    <citation type="submission" date="2019-07" db="EMBL/GenBank/DDBJ databases">
        <authorList>
            <person name="Dittberner H."/>
        </authorList>
    </citation>
    <scope>NUCLEOTIDE SEQUENCE [LARGE SCALE GENOMIC DNA]</scope>
</reference>
<comment type="caution">
    <text evidence="1">The sequence shown here is derived from an EMBL/GenBank/DDBJ whole genome shotgun (WGS) entry which is preliminary data.</text>
</comment>
<keyword evidence="2" id="KW-1185">Reference proteome</keyword>
<dbReference type="SUPFAM" id="SSF53300">
    <property type="entry name" value="vWA-like"/>
    <property type="match status" value="1"/>
</dbReference>
<dbReference type="InterPro" id="IPR036465">
    <property type="entry name" value="vWFA_dom_sf"/>
</dbReference>